<feature type="compositionally biased region" description="Polar residues" evidence="1">
    <location>
        <begin position="48"/>
        <end position="57"/>
    </location>
</feature>
<reference evidence="2 3" key="1">
    <citation type="journal article" date="2014" name="PLoS ONE">
        <title>Global Analysis of Gene Expression Profiles in Physic Nut (Jatropha curcas L.) Seedlings Exposed to Salt Stress.</title>
        <authorList>
            <person name="Zhang L."/>
            <person name="Zhang C."/>
            <person name="Wu P."/>
            <person name="Chen Y."/>
            <person name="Li M."/>
            <person name="Jiang H."/>
            <person name="Wu G."/>
        </authorList>
    </citation>
    <scope>NUCLEOTIDE SEQUENCE [LARGE SCALE GENOMIC DNA]</scope>
    <source>
        <strain evidence="3">cv. GZQX0401</strain>
        <tissue evidence="2">Young leaves</tissue>
    </source>
</reference>
<gene>
    <name evidence="2" type="ORF">JCGZ_13490</name>
</gene>
<dbReference type="Proteomes" id="UP000027138">
    <property type="component" value="Unassembled WGS sequence"/>
</dbReference>
<evidence type="ECO:0000256" key="1">
    <source>
        <dbReference type="SAM" id="MobiDB-lite"/>
    </source>
</evidence>
<dbReference type="EMBL" id="KK914222">
    <property type="protein sequence ID" value="KDP46044.1"/>
    <property type="molecule type" value="Genomic_DNA"/>
</dbReference>
<accession>A0A067LNJ0</accession>
<dbReference type="AlphaFoldDB" id="A0A067LNJ0"/>
<keyword evidence="3" id="KW-1185">Reference proteome</keyword>
<evidence type="ECO:0000313" key="2">
    <source>
        <dbReference type="EMBL" id="KDP46044.1"/>
    </source>
</evidence>
<organism evidence="2 3">
    <name type="scientific">Jatropha curcas</name>
    <name type="common">Barbados nut</name>
    <dbReference type="NCBI Taxonomy" id="180498"/>
    <lineage>
        <taxon>Eukaryota</taxon>
        <taxon>Viridiplantae</taxon>
        <taxon>Streptophyta</taxon>
        <taxon>Embryophyta</taxon>
        <taxon>Tracheophyta</taxon>
        <taxon>Spermatophyta</taxon>
        <taxon>Magnoliopsida</taxon>
        <taxon>eudicotyledons</taxon>
        <taxon>Gunneridae</taxon>
        <taxon>Pentapetalae</taxon>
        <taxon>rosids</taxon>
        <taxon>fabids</taxon>
        <taxon>Malpighiales</taxon>
        <taxon>Euphorbiaceae</taxon>
        <taxon>Crotonoideae</taxon>
        <taxon>Jatropheae</taxon>
        <taxon>Jatropha</taxon>
    </lineage>
</organism>
<sequence length="97" mass="10838">MAFIRRTASSTFMPNFTMLHMPRSKLYQRKPMVIKSASKKRKVPKPSSGKTPPQINSVTGAMRSVESIEEGGKKVIEDEKKVEVDDDTTALNAKVIE</sequence>
<evidence type="ECO:0000313" key="3">
    <source>
        <dbReference type="Proteomes" id="UP000027138"/>
    </source>
</evidence>
<feature type="region of interest" description="Disordered" evidence="1">
    <location>
        <begin position="27"/>
        <end position="57"/>
    </location>
</feature>
<proteinExistence type="predicted"/>
<name>A0A067LNJ0_JATCU</name>
<protein>
    <submittedName>
        <fullName evidence="2">Uncharacterized protein</fullName>
    </submittedName>
</protein>